<proteinExistence type="predicted"/>
<protein>
    <recommendedName>
        <fullName evidence="3">Bacteriophage protein</fullName>
    </recommendedName>
</protein>
<reference evidence="1 2" key="1">
    <citation type="submission" date="2023-11" db="EMBL/GenBank/DDBJ databases">
        <title>Detection of rare carbapenemases in Enterobacterales - comparison of two colorimetric and two CIM-based carbapenemase assays.</title>
        <authorList>
            <person name="Schaffarczyk L."/>
            <person name="Noster J."/>
            <person name="Stelzer Y."/>
            <person name="Sattler J."/>
            <person name="Gatermann S."/>
            <person name="Hamprecht A."/>
        </authorList>
    </citation>
    <scope>NUCLEOTIDE SEQUENCE [LARGE SCALE GENOMIC DNA]</scope>
    <source>
        <strain evidence="1 2">CIM-Carb-136</strain>
    </source>
</reference>
<gene>
    <name evidence="1" type="ORF">SJ435_24965</name>
</gene>
<dbReference type="Proteomes" id="UP001275057">
    <property type="component" value="Unassembled WGS sequence"/>
</dbReference>
<evidence type="ECO:0000313" key="2">
    <source>
        <dbReference type="Proteomes" id="UP001275057"/>
    </source>
</evidence>
<evidence type="ECO:0000313" key="1">
    <source>
        <dbReference type="EMBL" id="MDX7085637.1"/>
    </source>
</evidence>
<dbReference type="InterPro" id="IPR020288">
    <property type="entry name" value="Sheath_initiator"/>
</dbReference>
<accession>A0A2V4GDQ3</accession>
<name>A0A2V4GDQ3_SERMA</name>
<dbReference type="RefSeq" id="WP_015377530.1">
    <property type="nucleotide sequence ID" value="NZ_CAMIQF010000001.1"/>
</dbReference>
<dbReference type="AlphaFoldDB" id="A0A2V4GDQ3"/>
<sequence>MRYRKEDKNGDYSFGRGEGDFFINTPEAVGMAVISRLQLRKGEWFLDTTAGTDWTQILGKYTSGLYDIVIRERILGTPNVTEIVEYQSQRDVDTRDLLITATLNTAFGQTSVTTYV</sequence>
<dbReference type="EMBL" id="JAXABG010000028">
    <property type="protein sequence ID" value="MDX7085637.1"/>
    <property type="molecule type" value="Genomic_DNA"/>
</dbReference>
<evidence type="ECO:0008006" key="3">
    <source>
        <dbReference type="Google" id="ProtNLM"/>
    </source>
</evidence>
<organism evidence="1 2">
    <name type="scientific">Serratia marcescens</name>
    <dbReference type="NCBI Taxonomy" id="615"/>
    <lineage>
        <taxon>Bacteria</taxon>
        <taxon>Pseudomonadati</taxon>
        <taxon>Pseudomonadota</taxon>
        <taxon>Gammaproteobacteria</taxon>
        <taxon>Enterobacterales</taxon>
        <taxon>Yersiniaceae</taxon>
        <taxon>Serratia</taxon>
    </lineage>
</organism>
<comment type="caution">
    <text evidence="1">The sequence shown here is derived from an EMBL/GenBank/DDBJ whole genome shotgun (WGS) entry which is preliminary data.</text>
</comment>
<dbReference type="Pfam" id="PF10934">
    <property type="entry name" value="Sheath_initiator"/>
    <property type="match status" value="1"/>
</dbReference>